<dbReference type="Proteomes" id="UP000182624">
    <property type="component" value="Unassembled WGS sequence"/>
</dbReference>
<organism evidence="1 2">
    <name type="scientific">Butyrivibrio proteoclasticus</name>
    <dbReference type="NCBI Taxonomy" id="43305"/>
    <lineage>
        <taxon>Bacteria</taxon>
        <taxon>Bacillati</taxon>
        <taxon>Bacillota</taxon>
        <taxon>Clostridia</taxon>
        <taxon>Lachnospirales</taxon>
        <taxon>Lachnospiraceae</taxon>
        <taxon>Butyrivibrio</taxon>
    </lineage>
</organism>
<keyword evidence="2" id="KW-1185">Reference proteome</keyword>
<evidence type="ECO:0000313" key="2">
    <source>
        <dbReference type="Proteomes" id="UP000182624"/>
    </source>
</evidence>
<gene>
    <name evidence="1" type="ORF">SAMN04487928_1505</name>
</gene>
<dbReference type="EMBL" id="FOXO01000050">
    <property type="protein sequence ID" value="SFQ45225.1"/>
    <property type="molecule type" value="Genomic_DNA"/>
</dbReference>
<name>A0A1I5YMA7_9FIRM</name>
<evidence type="ECO:0000313" key="1">
    <source>
        <dbReference type="EMBL" id="SFQ45225.1"/>
    </source>
</evidence>
<proteinExistence type="predicted"/>
<reference evidence="2" key="1">
    <citation type="submission" date="2016-10" db="EMBL/GenBank/DDBJ databases">
        <authorList>
            <person name="Varghese N."/>
            <person name="Submissions S."/>
        </authorList>
    </citation>
    <scope>NUCLEOTIDE SEQUENCE [LARGE SCALE GENOMIC DNA]</scope>
    <source>
        <strain evidence="2">P18</strain>
    </source>
</reference>
<protein>
    <submittedName>
        <fullName evidence="1">Uncharacterized protein</fullName>
    </submittedName>
</protein>
<sequence length="55" mass="5795">MSMRIGDYAGISAGYQNNTGKAGKGDNLEDLVHQFTKKLSGNSSGIETGSFDVRA</sequence>
<accession>A0A1I5YMA7</accession>
<dbReference type="RefSeq" id="WP_177201740.1">
    <property type="nucleotide sequence ID" value="NZ_FOXO01000050.1"/>
</dbReference>
<dbReference type="AlphaFoldDB" id="A0A1I5YMA7"/>